<dbReference type="FunFam" id="1.10.10.60:FF:000312">
    <property type="entry name" value="Mix-type homeobox gene 1"/>
    <property type="match status" value="1"/>
</dbReference>
<dbReference type="CDD" id="cd00086">
    <property type="entry name" value="homeodomain"/>
    <property type="match status" value="1"/>
</dbReference>
<evidence type="ECO:0000256" key="5">
    <source>
        <dbReference type="ARBA" id="ARBA00023155"/>
    </source>
</evidence>
<dbReference type="SUPFAM" id="SSF46689">
    <property type="entry name" value="Homeodomain-like"/>
    <property type="match status" value="1"/>
</dbReference>
<dbReference type="GO" id="GO:0000977">
    <property type="term" value="F:RNA polymerase II transcription regulatory region sequence-specific DNA binding"/>
    <property type="evidence" value="ECO:0007669"/>
    <property type="project" value="TreeGrafter"/>
</dbReference>
<dbReference type="PROSITE" id="PS50071">
    <property type="entry name" value="HOMEOBOX_2"/>
    <property type="match status" value="1"/>
</dbReference>
<dbReference type="Gene3D" id="1.10.10.60">
    <property type="entry name" value="Homeodomain-like"/>
    <property type="match status" value="1"/>
</dbReference>
<evidence type="ECO:0000259" key="10">
    <source>
        <dbReference type="PROSITE" id="PS50071"/>
    </source>
</evidence>
<dbReference type="RefSeq" id="XP_028997433.1">
    <property type="nucleotide sequence ID" value="XM_029141600.3"/>
</dbReference>
<dbReference type="CTD" id="83881"/>
<evidence type="ECO:0000256" key="6">
    <source>
        <dbReference type="ARBA" id="ARBA00023242"/>
    </source>
</evidence>
<gene>
    <name evidence="12" type="primary">mixl1</name>
</gene>
<comment type="similarity">
    <text evidence="2">Belongs to the paired homeobox family.</text>
</comment>
<dbReference type="GO" id="GO:0005634">
    <property type="term" value="C:nucleus"/>
    <property type="evidence" value="ECO:0007669"/>
    <property type="project" value="UniProtKB-SubCell"/>
</dbReference>
<feature type="DNA-binding region" description="Homeobox" evidence="7">
    <location>
        <begin position="61"/>
        <end position="120"/>
    </location>
</feature>
<sequence>MSALHGNMRVGDLNPFQMYQDGALQMNGVANSDYSAPDVTHYLNSANSVPRDDKCVGILTHRRKRTNFTQQQIEVLEKVYSDTKYPDIYLRERLEALTGLPESRIQVWFQNRRAKSRRQVGSSVAMKVSNPPAAGSFSQLHSRMPPEKVYDNSHGADPRRLGGFGLEDSFRPMMHQSTENQQQTSLPTKPSRYHPTSISCIYEKEGTRLMPEELQRHKLSVNVPCCNIHLYPKENEPQPKIETHMTSSQDSKVLVEYDNFPPNKTIGPEMKVVIPPLPTQNSFNRSSPKDSGCLIQYPQVRATAARFDPFSPIQAAEAQDFTDSDSEWENEAMAGFGAFM</sequence>
<evidence type="ECO:0000256" key="7">
    <source>
        <dbReference type="PROSITE-ProRule" id="PRU00108"/>
    </source>
</evidence>
<dbReference type="AlphaFoldDB" id="A0A6P7LU49"/>
<keyword evidence="6 7" id="KW-0539">Nucleus</keyword>
<dbReference type="GeneID" id="114849853"/>
<evidence type="ECO:0000313" key="12">
    <source>
        <dbReference type="RefSeq" id="XP_028997433.1"/>
    </source>
</evidence>
<evidence type="ECO:0000256" key="1">
    <source>
        <dbReference type="ARBA" id="ARBA00004123"/>
    </source>
</evidence>
<dbReference type="InterPro" id="IPR001356">
    <property type="entry name" value="HD"/>
</dbReference>
<feature type="region of interest" description="Disordered" evidence="9">
    <location>
        <begin position="176"/>
        <end position="195"/>
    </location>
</feature>
<name>A0A6P7LU49_BETSP</name>
<evidence type="ECO:0000256" key="8">
    <source>
        <dbReference type="RuleBase" id="RU000682"/>
    </source>
</evidence>
<dbReference type="PANTHER" id="PTHR24329">
    <property type="entry name" value="HOMEOBOX PROTEIN ARISTALESS"/>
    <property type="match status" value="1"/>
</dbReference>
<dbReference type="GO" id="GO:0000981">
    <property type="term" value="F:DNA-binding transcription factor activity, RNA polymerase II-specific"/>
    <property type="evidence" value="ECO:0007669"/>
    <property type="project" value="TreeGrafter"/>
</dbReference>
<feature type="domain" description="Homeobox" evidence="10">
    <location>
        <begin position="59"/>
        <end position="119"/>
    </location>
</feature>
<evidence type="ECO:0000256" key="2">
    <source>
        <dbReference type="ARBA" id="ARBA00005733"/>
    </source>
</evidence>
<dbReference type="Pfam" id="PF00046">
    <property type="entry name" value="Homeodomain"/>
    <property type="match status" value="1"/>
</dbReference>
<dbReference type="InParanoid" id="A0A6P7LU49"/>
<dbReference type="InterPro" id="IPR050649">
    <property type="entry name" value="Paired_Homeobox_TFs"/>
</dbReference>
<evidence type="ECO:0000256" key="3">
    <source>
        <dbReference type="ARBA" id="ARBA00022473"/>
    </source>
</evidence>
<dbReference type="InterPro" id="IPR009057">
    <property type="entry name" value="Homeodomain-like_sf"/>
</dbReference>
<protein>
    <submittedName>
        <fullName evidence="12">Homeobox protein MIXL1</fullName>
    </submittedName>
</protein>
<feature type="region of interest" description="Disordered" evidence="9">
    <location>
        <begin position="120"/>
        <end position="140"/>
    </location>
</feature>
<evidence type="ECO:0000256" key="9">
    <source>
        <dbReference type="SAM" id="MobiDB-lite"/>
    </source>
</evidence>
<keyword evidence="4 7" id="KW-0238">DNA-binding</keyword>
<accession>A0A6P7LU49</accession>
<keyword evidence="5 7" id="KW-0371">Homeobox</keyword>
<comment type="subcellular location">
    <subcellularLocation>
        <location evidence="1 7 8">Nucleus</location>
    </subcellularLocation>
</comment>
<organism evidence="11 12">
    <name type="scientific">Betta splendens</name>
    <name type="common">Siamese fighting fish</name>
    <dbReference type="NCBI Taxonomy" id="158456"/>
    <lineage>
        <taxon>Eukaryota</taxon>
        <taxon>Metazoa</taxon>
        <taxon>Chordata</taxon>
        <taxon>Craniata</taxon>
        <taxon>Vertebrata</taxon>
        <taxon>Euteleostomi</taxon>
        <taxon>Actinopterygii</taxon>
        <taxon>Neopterygii</taxon>
        <taxon>Teleostei</taxon>
        <taxon>Neoteleostei</taxon>
        <taxon>Acanthomorphata</taxon>
        <taxon>Anabantaria</taxon>
        <taxon>Anabantiformes</taxon>
        <taxon>Anabantoidei</taxon>
        <taxon>Osphronemidae</taxon>
        <taxon>Betta</taxon>
    </lineage>
</organism>
<keyword evidence="11" id="KW-1185">Reference proteome</keyword>
<dbReference type="SMART" id="SM00389">
    <property type="entry name" value="HOX"/>
    <property type="match status" value="1"/>
</dbReference>
<dbReference type="Proteomes" id="UP000515150">
    <property type="component" value="Chromosome 24"/>
</dbReference>
<reference evidence="12" key="1">
    <citation type="submission" date="2025-08" db="UniProtKB">
        <authorList>
            <consortium name="RefSeq"/>
        </authorList>
    </citation>
    <scope>IDENTIFICATION</scope>
</reference>
<dbReference type="OrthoDB" id="6159439at2759"/>
<dbReference type="FunCoup" id="A0A6P7LU49">
    <property type="interactions" value="21"/>
</dbReference>
<keyword evidence="3" id="KW-0217">Developmental protein</keyword>
<dbReference type="KEGG" id="bspl:114849853"/>
<dbReference type="PANTHER" id="PTHR24329:SF340">
    <property type="entry name" value="ARISTALESS RELATED HOMEOBOX"/>
    <property type="match status" value="1"/>
</dbReference>
<proteinExistence type="inferred from homology"/>
<evidence type="ECO:0000256" key="4">
    <source>
        <dbReference type="ARBA" id="ARBA00023125"/>
    </source>
</evidence>
<evidence type="ECO:0000313" key="11">
    <source>
        <dbReference type="Proteomes" id="UP000515150"/>
    </source>
</evidence>